<dbReference type="Proteomes" id="UP000789702">
    <property type="component" value="Unassembled WGS sequence"/>
</dbReference>
<comment type="caution">
    <text evidence="1">The sequence shown here is derived from an EMBL/GenBank/DDBJ whole genome shotgun (WGS) entry which is preliminary data.</text>
</comment>
<organism evidence="1 2">
    <name type="scientific">Dentiscutata heterogama</name>
    <dbReference type="NCBI Taxonomy" id="1316150"/>
    <lineage>
        <taxon>Eukaryota</taxon>
        <taxon>Fungi</taxon>
        <taxon>Fungi incertae sedis</taxon>
        <taxon>Mucoromycota</taxon>
        <taxon>Glomeromycotina</taxon>
        <taxon>Glomeromycetes</taxon>
        <taxon>Diversisporales</taxon>
        <taxon>Gigasporaceae</taxon>
        <taxon>Dentiscutata</taxon>
    </lineage>
</organism>
<evidence type="ECO:0000313" key="1">
    <source>
        <dbReference type="EMBL" id="CAG8444512.1"/>
    </source>
</evidence>
<proteinExistence type="predicted"/>
<dbReference type="EMBL" id="CAJVPU010000236">
    <property type="protein sequence ID" value="CAG8444512.1"/>
    <property type="molecule type" value="Genomic_DNA"/>
</dbReference>
<sequence length="103" mass="11427">MSSNKTTSIINGRNVNTSSKKTSTTSSSDRNAGTSNNTNSQTSQTSQTYSSRYLSYYDSANFANTTRDDSYASFLFLGEEFPPVKPLQDQLINDMISKLQKNE</sequence>
<accession>A0ACA9JZZ0</accession>
<name>A0ACA9JZZ0_9GLOM</name>
<evidence type="ECO:0000313" key="2">
    <source>
        <dbReference type="Proteomes" id="UP000789702"/>
    </source>
</evidence>
<reference evidence="1" key="1">
    <citation type="submission" date="2021-06" db="EMBL/GenBank/DDBJ databases">
        <authorList>
            <person name="Kallberg Y."/>
            <person name="Tangrot J."/>
            <person name="Rosling A."/>
        </authorList>
    </citation>
    <scope>NUCLEOTIDE SEQUENCE</scope>
    <source>
        <strain evidence="1">IL203A</strain>
    </source>
</reference>
<protein>
    <submittedName>
        <fullName evidence="1">1331_t:CDS:1</fullName>
    </submittedName>
</protein>
<keyword evidence="2" id="KW-1185">Reference proteome</keyword>
<gene>
    <name evidence="1" type="ORF">DHETER_LOCUS478</name>
</gene>